<keyword evidence="9" id="KW-0472">Membrane</keyword>
<dbReference type="NCBIfam" id="NF005589">
    <property type="entry name" value="PRK07314.1"/>
    <property type="match status" value="1"/>
</dbReference>
<keyword evidence="8" id="KW-1133">Transmembrane helix</keyword>
<dbReference type="Proteomes" id="UP000781958">
    <property type="component" value="Unassembled WGS sequence"/>
</dbReference>
<keyword evidence="3" id="KW-0536">Nodulation</keyword>
<evidence type="ECO:0000256" key="11">
    <source>
        <dbReference type="ARBA" id="ARBA00039445"/>
    </source>
</evidence>
<evidence type="ECO:0000256" key="13">
    <source>
        <dbReference type="RuleBase" id="RU003694"/>
    </source>
</evidence>
<dbReference type="PANTHER" id="PTHR11712">
    <property type="entry name" value="POLYKETIDE SYNTHASE-RELATED"/>
    <property type="match status" value="1"/>
</dbReference>
<evidence type="ECO:0000313" key="16">
    <source>
        <dbReference type="Proteomes" id="UP000781958"/>
    </source>
</evidence>
<evidence type="ECO:0000256" key="7">
    <source>
        <dbReference type="ARBA" id="ARBA00022692"/>
    </source>
</evidence>
<dbReference type="Pfam" id="PF02801">
    <property type="entry name" value="Ketoacyl-synt_C"/>
    <property type="match status" value="1"/>
</dbReference>
<dbReference type="RefSeq" id="WP_209766181.1">
    <property type="nucleotide sequence ID" value="NZ_JAGINP010000006.1"/>
</dbReference>
<keyword evidence="15" id="KW-0012">Acyltransferase</keyword>
<evidence type="ECO:0000256" key="4">
    <source>
        <dbReference type="ARBA" id="ARBA00022475"/>
    </source>
</evidence>
<evidence type="ECO:0000256" key="5">
    <source>
        <dbReference type="ARBA" id="ARBA00022519"/>
    </source>
</evidence>
<dbReference type="SUPFAM" id="SSF53901">
    <property type="entry name" value="Thiolase-like"/>
    <property type="match status" value="2"/>
</dbReference>
<dbReference type="InterPro" id="IPR018201">
    <property type="entry name" value="Ketoacyl_synth_AS"/>
</dbReference>
<proteinExistence type="inferred from homology"/>
<name>A0ABS4SIB0_9PROT</name>
<evidence type="ECO:0000256" key="12">
    <source>
        <dbReference type="ARBA" id="ARBA00041756"/>
    </source>
</evidence>
<evidence type="ECO:0000256" key="1">
    <source>
        <dbReference type="ARBA" id="ARBA00004533"/>
    </source>
</evidence>
<keyword evidence="6 13" id="KW-0808">Transferase</keyword>
<comment type="subcellular location">
    <subcellularLocation>
        <location evidence="1">Cell inner membrane</location>
    </subcellularLocation>
</comment>
<dbReference type="PROSITE" id="PS00606">
    <property type="entry name" value="KS3_1"/>
    <property type="match status" value="1"/>
</dbReference>
<accession>A0ABS4SIB0</accession>
<evidence type="ECO:0000256" key="9">
    <source>
        <dbReference type="ARBA" id="ARBA00023136"/>
    </source>
</evidence>
<dbReference type="CDD" id="cd00834">
    <property type="entry name" value="KAS_I_II"/>
    <property type="match status" value="1"/>
</dbReference>
<feature type="domain" description="Ketosynthase family 3 (KS3)" evidence="14">
    <location>
        <begin position="3"/>
        <end position="407"/>
    </location>
</feature>
<evidence type="ECO:0000313" key="15">
    <source>
        <dbReference type="EMBL" id="MBP2292307.1"/>
    </source>
</evidence>
<evidence type="ECO:0000256" key="10">
    <source>
        <dbReference type="ARBA" id="ARBA00037576"/>
    </source>
</evidence>
<gene>
    <name evidence="15" type="ORF">J2851_002077</name>
</gene>
<evidence type="ECO:0000256" key="2">
    <source>
        <dbReference type="ARBA" id="ARBA00008467"/>
    </source>
</evidence>
<dbReference type="SMART" id="SM00825">
    <property type="entry name" value="PKS_KS"/>
    <property type="match status" value="1"/>
</dbReference>
<keyword evidence="16" id="KW-1185">Reference proteome</keyword>
<protein>
    <recommendedName>
        <fullName evidence="11">Nodulation protein E</fullName>
    </recommendedName>
    <alternativeName>
        <fullName evidence="12">Host-specificity of nodulation protein B</fullName>
    </alternativeName>
</protein>
<evidence type="ECO:0000256" key="6">
    <source>
        <dbReference type="ARBA" id="ARBA00022679"/>
    </source>
</evidence>
<dbReference type="InterPro" id="IPR000794">
    <property type="entry name" value="Beta-ketoacyl_synthase"/>
</dbReference>
<dbReference type="EMBL" id="JAGINP010000006">
    <property type="protein sequence ID" value="MBP2292307.1"/>
    <property type="molecule type" value="Genomic_DNA"/>
</dbReference>
<sequence length="408" mass="41306">MGHRRVVVTGLGVVSPIGSGVADYADGLFAGRCGIGPLSLVPTEGLSVRIAGEVRGFDPAAHFDARRLGLLDRGSQFALVAARQAVEASGLGFASDFGGPLGLRTATILGTGVGGITTLDEGFHRLYRQGAQRLHPFTIPRLMVSAPTAQVSMEFGLTGPAFTASSACASAAHAIGLAFQMVRGGLADAAVTGGTEASLTFGALKGWEAMRIVSPDGCRPFCATRNGMVLGEGAAVLVLETLDSARGRGADILGEIAGFGMSADAKDITAPDAAGAARAMRAALADAGLEPDGVGYVNAHGTGTTANDATEARAIHAVFGDHARRLLVSSTKSMVGHALGAAGALEAAATLLALRRQVVPPTAGVERPDPACALDVVPRDARDAKVEAALSNSFAFGGLNAALAFRRV</sequence>
<evidence type="ECO:0000256" key="8">
    <source>
        <dbReference type="ARBA" id="ARBA00022989"/>
    </source>
</evidence>
<evidence type="ECO:0000259" key="14">
    <source>
        <dbReference type="PROSITE" id="PS52004"/>
    </source>
</evidence>
<dbReference type="InterPro" id="IPR014031">
    <property type="entry name" value="Ketoacyl_synth_C"/>
</dbReference>
<dbReference type="Gene3D" id="3.40.47.10">
    <property type="match status" value="1"/>
</dbReference>
<reference evidence="15 16" key="1">
    <citation type="submission" date="2021-03" db="EMBL/GenBank/DDBJ databases">
        <title>Genomic Encyclopedia of Type Strains, Phase III (KMG-III): the genomes of soil and plant-associated and newly described type strains.</title>
        <authorList>
            <person name="Whitman W."/>
        </authorList>
    </citation>
    <scope>NUCLEOTIDE SEQUENCE [LARGE SCALE GENOMIC DNA]</scope>
    <source>
        <strain evidence="15 16">IMMIB AFH-6</strain>
    </source>
</reference>
<dbReference type="InterPro" id="IPR014030">
    <property type="entry name" value="Ketoacyl_synth_N"/>
</dbReference>
<dbReference type="PROSITE" id="PS52004">
    <property type="entry name" value="KS3_2"/>
    <property type="match status" value="1"/>
</dbReference>
<comment type="function">
    <text evidence="10">Proposed to synthesize NOD factor fatty acyl chain. Involved in the synthesis of a highly unsaturated fatty acid moiety, which forms part of a lipo-oligosaccharide that is responsible for host specificity.</text>
</comment>
<comment type="caution">
    <text evidence="15">The sequence shown here is derived from an EMBL/GenBank/DDBJ whole genome shotgun (WGS) entry which is preliminary data.</text>
</comment>
<dbReference type="GO" id="GO:0016746">
    <property type="term" value="F:acyltransferase activity"/>
    <property type="evidence" value="ECO:0007669"/>
    <property type="project" value="UniProtKB-KW"/>
</dbReference>
<keyword evidence="7" id="KW-0812">Transmembrane</keyword>
<keyword evidence="5" id="KW-0997">Cell inner membrane</keyword>
<comment type="similarity">
    <text evidence="2 13">Belongs to the thiolase-like superfamily. Beta-ketoacyl-ACP synthases family.</text>
</comment>
<organism evidence="15 16">
    <name type="scientific">Azospirillum rugosum</name>
    <dbReference type="NCBI Taxonomy" id="416170"/>
    <lineage>
        <taxon>Bacteria</taxon>
        <taxon>Pseudomonadati</taxon>
        <taxon>Pseudomonadota</taxon>
        <taxon>Alphaproteobacteria</taxon>
        <taxon>Rhodospirillales</taxon>
        <taxon>Azospirillaceae</taxon>
        <taxon>Azospirillum</taxon>
    </lineage>
</organism>
<evidence type="ECO:0000256" key="3">
    <source>
        <dbReference type="ARBA" id="ARBA00022458"/>
    </source>
</evidence>
<dbReference type="InterPro" id="IPR016039">
    <property type="entry name" value="Thiolase-like"/>
</dbReference>
<keyword evidence="4" id="KW-1003">Cell membrane</keyword>
<dbReference type="Pfam" id="PF00109">
    <property type="entry name" value="ketoacyl-synt"/>
    <property type="match status" value="1"/>
</dbReference>
<dbReference type="PANTHER" id="PTHR11712:SF352">
    <property type="entry name" value="3-OXOACYL-[ACYL-CARRIER-PROTEIN] SYNTHASE"/>
    <property type="match status" value="1"/>
</dbReference>
<dbReference type="InterPro" id="IPR020841">
    <property type="entry name" value="PKS_Beta-ketoAc_synthase_dom"/>
</dbReference>